<feature type="chain" id="PRO_5041408488" evidence="1">
    <location>
        <begin position="18"/>
        <end position="105"/>
    </location>
</feature>
<accession>A0AA40B2N8</accession>
<protein>
    <submittedName>
        <fullName evidence="2">Uncharacterized protein</fullName>
    </submittedName>
</protein>
<sequence>MKAITVLFLTFITVASAAPSANAGSASTPLSARQTCTYDILCNETDEGEDPDPDTARCCALVGGTGDAFLCNDLALAAAENFARCCGRSGGYTFFADPNCPPISV</sequence>
<dbReference type="EMBL" id="JAUKTV010000010">
    <property type="protein sequence ID" value="KAK0726494.1"/>
    <property type="molecule type" value="Genomic_DNA"/>
</dbReference>
<reference evidence="2" key="1">
    <citation type="submission" date="2023-06" db="EMBL/GenBank/DDBJ databases">
        <title>Genome-scale phylogeny and comparative genomics of the fungal order Sordariales.</title>
        <authorList>
            <consortium name="Lawrence Berkeley National Laboratory"/>
            <person name="Hensen N."/>
            <person name="Bonometti L."/>
            <person name="Westerberg I."/>
            <person name="Brannstrom I.O."/>
            <person name="Guillou S."/>
            <person name="Cros-Aarteil S."/>
            <person name="Calhoun S."/>
            <person name="Haridas S."/>
            <person name="Kuo A."/>
            <person name="Mondo S."/>
            <person name="Pangilinan J."/>
            <person name="Riley R."/>
            <person name="Labutti K."/>
            <person name="Andreopoulos B."/>
            <person name="Lipzen A."/>
            <person name="Chen C."/>
            <person name="Yanf M."/>
            <person name="Daum C."/>
            <person name="Ng V."/>
            <person name="Clum A."/>
            <person name="Steindorff A."/>
            <person name="Ohm R."/>
            <person name="Martin F."/>
            <person name="Silar P."/>
            <person name="Natvig D."/>
            <person name="Lalanne C."/>
            <person name="Gautier V."/>
            <person name="Ament-Velasquez S.L."/>
            <person name="Kruys A."/>
            <person name="Hutchinson M.I."/>
            <person name="Powell A.J."/>
            <person name="Barry K."/>
            <person name="Miller A.N."/>
            <person name="Grigoriev I.V."/>
            <person name="Debuchy R."/>
            <person name="Gladieux P."/>
            <person name="Thoren M.H."/>
            <person name="Johannesson H."/>
        </authorList>
    </citation>
    <scope>NUCLEOTIDE SEQUENCE</scope>
    <source>
        <strain evidence="2">CBS 540.89</strain>
    </source>
</reference>
<keyword evidence="1" id="KW-0732">Signal</keyword>
<evidence type="ECO:0000313" key="2">
    <source>
        <dbReference type="EMBL" id="KAK0726494.1"/>
    </source>
</evidence>
<organism evidence="2 3">
    <name type="scientific">Apiosordaria backusii</name>
    <dbReference type="NCBI Taxonomy" id="314023"/>
    <lineage>
        <taxon>Eukaryota</taxon>
        <taxon>Fungi</taxon>
        <taxon>Dikarya</taxon>
        <taxon>Ascomycota</taxon>
        <taxon>Pezizomycotina</taxon>
        <taxon>Sordariomycetes</taxon>
        <taxon>Sordariomycetidae</taxon>
        <taxon>Sordariales</taxon>
        <taxon>Lasiosphaeriaceae</taxon>
        <taxon>Apiosordaria</taxon>
    </lineage>
</organism>
<dbReference type="Proteomes" id="UP001172159">
    <property type="component" value="Unassembled WGS sequence"/>
</dbReference>
<keyword evidence="3" id="KW-1185">Reference proteome</keyword>
<gene>
    <name evidence="2" type="ORF">B0T21DRAFT_413824</name>
</gene>
<comment type="caution">
    <text evidence="2">The sequence shown here is derived from an EMBL/GenBank/DDBJ whole genome shotgun (WGS) entry which is preliminary data.</text>
</comment>
<evidence type="ECO:0000313" key="3">
    <source>
        <dbReference type="Proteomes" id="UP001172159"/>
    </source>
</evidence>
<name>A0AA40B2N8_9PEZI</name>
<evidence type="ECO:0000256" key="1">
    <source>
        <dbReference type="SAM" id="SignalP"/>
    </source>
</evidence>
<dbReference type="AlphaFoldDB" id="A0AA40B2N8"/>
<feature type="signal peptide" evidence="1">
    <location>
        <begin position="1"/>
        <end position="17"/>
    </location>
</feature>
<proteinExistence type="predicted"/>